<dbReference type="CDD" id="cd11386">
    <property type="entry name" value="MCP_signal"/>
    <property type="match status" value="1"/>
</dbReference>
<evidence type="ECO:0000313" key="7">
    <source>
        <dbReference type="EMBL" id="MBQ0937723.1"/>
    </source>
</evidence>
<evidence type="ECO:0000256" key="1">
    <source>
        <dbReference type="ARBA" id="ARBA00022481"/>
    </source>
</evidence>
<dbReference type="PROSITE" id="PS50111">
    <property type="entry name" value="CHEMOTAXIS_TRANSDUC_2"/>
    <property type="match status" value="1"/>
</dbReference>
<evidence type="ECO:0000313" key="8">
    <source>
        <dbReference type="Proteomes" id="UP000672097"/>
    </source>
</evidence>
<dbReference type="InterPro" id="IPR051310">
    <property type="entry name" value="MCP_chemotaxis"/>
</dbReference>
<comment type="caution">
    <text evidence="7">The sequence shown here is derived from an EMBL/GenBank/DDBJ whole genome shotgun (WGS) entry which is preliminary data.</text>
</comment>
<name>A0ABS5E2V9_9BURK</name>
<accession>A0ABS5E2V9</accession>
<dbReference type="PANTHER" id="PTHR43531:SF14">
    <property type="entry name" value="METHYL-ACCEPTING CHEMOTAXIS PROTEIN I-RELATED"/>
    <property type="match status" value="1"/>
</dbReference>
<reference evidence="7 8" key="1">
    <citation type="submission" date="2021-04" db="EMBL/GenBank/DDBJ databases">
        <title>The genome sequence of type strain Ideonella paludis KCTC 32238.</title>
        <authorList>
            <person name="Liu Y."/>
        </authorList>
    </citation>
    <scope>NUCLEOTIDE SEQUENCE [LARGE SCALE GENOMIC DNA]</scope>
    <source>
        <strain evidence="7 8">KCTC 32238</strain>
    </source>
</reference>
<dbReference type="SMART" id="SM00304">
    <property type="entry name" value="HAMP"/>
    <property type="match status" value="1"/>
</dbReference>
<dbReference type="InterPro" id="IPR004089">
    <property type="entry name" value="MCPsignal_dom"/>
</dbReference>
<keyword evidence="4" id="KW-1133">Transmembrane helix</keyword>
<gene>
    <name evidence="7" type="ORF">KAK11_20530</name>
</gene>
<sequence>MGKSAALHLSLAKRLGLGFSMLLLATCLVAGLSLWELQAQGQRMRQIVEVNNSKAELAHGLMENISSMAIQARSITLLTDVKDIDAETAQMAQALRDYAKLFQTLDQQVRAEGDPPELALTTAIAAAADKAIPLIKQAAHEGEIGAGVEATLTLTSRVRPAETEWRKHVSSYLAHVAAENGHAAEQALQAQHRAGLLIGGVLLLALVFGALLAWRTTRSVTVPVGQAVQLAEGIAQGDLSLPLPDQRHDEMGRLFDAMSRMQNHLRELVGGIRASAESLRTASAEVAAGNLNLSQRTEVAAGNLQEAASSLTQVTDTVRQSADAAQQANAMAATAAQVARKGGDVVGQVVDTMERINESSRRIFDIIGVIDGIAFQTNILALNAAVEAARAGEQGRGFAVVAGEVRGLAGRSAQAAKEIKALIGASVETVDQGARLVADAGSTMEELVSNVALVQGIIEEITTASSQQSSGLASVNTSVGQLDAMTQQNAALVEQSAASADSLQVQAERLAHMVSVFKL</sequence>
<proteinExistence type="inferred from homology"/>
<evidence type="ECO:0000256" key="4">
    <source>
        <dbReference type="SAM" id="Phobius"/>
    </source>
</evidence>
<feature type="domain" description="HAMP" evidence="6">
    <location>
        <begin position="218"/>
        <end position="270"/>
    </location>
</feature>
<dbReference type="RefSeq" id="WP_210811377.1">
    <property type="nucleotide sequence ID" value="NZ_JAGQDG010000009.1"/>
</dbReference>
<dbReference type="Proteomes" id="UP000672097">
    <property type="component" value="Unassembled WGS sequence"/>
</dbReference>
<evidence type="ECO:0000259" key="6">
    <source>
        <dbReference type="PROSITE" id="PS50885"/>
    </source>
</evidence>
<dbReference type="EMBL" id="JAGQDG010000009">
    <property type="protein sequence ID" value="MBQ0937723.1"/>
    <property type="molecule type" value="Genomic_DNA"/>
</dbReference>
<dbReference type="Pfam" id="PF00015">
    <property type="entry name" value="MCPsignal"/>
    <property type="match status" value="1"/>
</dbReference>
<keyword evidence="3" id="KW-0807">Transducer</keyword>
<dbReference type="SUPFAM" id="SSF58104">
    <property type="entry name" value="Methyl-accepting chemotaxis protein (MCP) signaling domain"/>
    <property type="match status" value="1"/>
</dbReference>
<keyword evidence="4" id="KW-0812">Transmembrane</keyword>
<evidence type="ECO:0000256" key="3">
    <source>
        <dbReference type="PROSITE-ProRule" id="PRU00284"/>
    </source>
</evidence>
<feature type="domain" description="Methyl-accepting transducer" evidence="5">
    <location>
        <begin position="275"/>
        <end position="504"/>
    </location>
</feature>
<dbReference type="InterPro" id="IPR003660">
    <property type="entry name" value="HAMP_dom"/>
</dbReference>
<dbReference type="Gene3D" id="1.10.287.950">
    <property type="entry name" value="Methyl-accepting chemotaxis protein"/>
    <property type="match status" value="1"/>
</dbReference>
<organism evidence="7 8">
    <name type="scientific">Ideonella paludis</name>
    <dbReference type="NCBI Taxonomy" id="1233411"/>
    <lineage>
        <taxon>Bacteria</taxon>
        <taxon>Pseudomonadati</taxon>
        <taxon>Pseudomonadota</taxon>
        <taxon>Betaproteobacteria</taxon>
        <taxon>Burkholderiales</taxon>
        <taxon>Sphaerotilaceae</taxon>
        <taxon>Ideonella</taxon>
    </lineage>
</organism>
<comment type="similarity">
    <text evidence="2">Belongs to the methyl-accepting chemotaxis (MCP) protein family.</text>
</comment>
<dbReference type="InterPro" id="IPR004090">
    <property type="entry name" value="Chemotax_Me-accpt_rcpt"/>
</dbReference>
<keyword evidence="8" id="KW-1185">Reference proteome</keyword>
<protein>
    <submittedName>
        <fullName evidence="7">HAMP domain-containing protein</fullName>
    </submittedName>
</protein>
<feature type="transmembrane region" description="Helical" evidence="4">
    <location>
        <begin position="194"/>
        <end position="214"/>
    </location>
</feature>
<keyword evidence="1" id="KW-0488">Methylation</keyword>
<dbReference type="PROSITE" id="PS50885">
    <property type="entry name" value="HAMP"/>
    <property type="match status" value="1"/>
</dbReference>
<feature type="transmembrane region" description="Helical" evidence="4">
    <location>
        <begin position="15"/>
        <end position="35"/>
    </location>
</feature>
<dbReference type="Pfam" id="PF00672">
    <property type="entry name" value="HAMP"/>
    <property type="match status" value="1"/>
</dbReference>
<evidence type="ECO:0000259" key="5">
    <source>
        <dbReference type="PROSITE" id="PS50111"/>
    </source>
</evidence>
<dbReference type="CDD" id="cd06225">
    <property type="entry name" value="HAMP"/>
    <property type="match status" value="1"/>
</dbReference>
<dbReference type="SMART" id="SM00283">
    <property type="entry name" value="MA"/>
    <property type="match status" value="1"/>
</dbReference>
<evidence type="ECO:0000256" key="2">
    <source>
        <dbReference type="ARBA" id="ARBA00029447"/>
    </source>
</evidence>
<dbReference type="PANTHER" id="PTHR43531">
    <property type="entry name" value="PROTEIN ICFG"/>
    <property type="match status" value="1"/>
</dbReference>
<keyword evidence="4" id="KW-0472">Membrane</keyword>
<dbReference type="PRINTS" id="PR00260">
    <property type="entry name" value="CHEMTRNSDUCR"/>
</dbReference>